<keyword evidence="6" id="KW-1185">Reference proteome</keyword>
<dbReference type="PANTHER" id="PTHR46648">
    <property type="entry name" value="HIT FAMILY PROTEIN 1"/>
    <property type="match status" value="1"/>
</dbReference>
<dbReference type="Proteomes" id="UP001212997">
    <property type="component" value="Unassembled WGS sequence"/>
</dbReference>
<feature type="active site" description="Tele-AMP-histidine intermediate" evidence="1">
    <location>
        <position position="117"/>
    </location>
</feature>
<evidence type="ECO:0000259" key="4">
    <source>
        <dbReference type="PROSITE" id="PS51084"/>
    </source>
</evidence>
<dbReference type="InterPro" id="IPR011146">
    <property type="entry name" value="HIT-like"/>
</dbReference>
<accession>A0AAD5YCP2</accession>
<name>A0AAD5YCP2_9APHY</name>
<protein>
    <recommendedName>
        <fullName evidence="4">HIT domain-containing protein</fullName>
    </recommendedName>
</protein>
<organism evidence="5 6">
    <name type="scientific">Meripilus lineatus</name>
    <dbReference type="NCBI Taxonomy" id="2056292"/>
    <lineage>
        <taxon>Eukaryota</taxon>
        <taxon>Fungi</taxon>
        <taxon>Dikarya</taxon>
        <taxon>Basidiomycota</taxon>
        <taxon>Agaricomycotina</taxon>
        <taxon>Agaricomycetes</taxon>
        <taxon>Polyporales</taxon>
        <taxon>Meripilaceae</taxon>
        <taxon>Meripilus</taxon>
    </lineage>
</organism>
<dbReference type="GO" id="GO:0003824">
    <property type="term" value="F:catalytic activity"/>
    <property type="evidence" value="ECO:0007669"/>
    <property type="project" value="InterPro"/>
</dbReference>
<proteinExistence type="predicted"/>
<gene>
    <name evidence="5" type="ORF">NLI96_g12151</name>
</gene>
<feature type="short sequence motif" description="Histidine triad motif" evidence="2 3">
    <location>
        <begin position="115"/>
        <end position="119"/>
    </location>
</feature>
<reference evidence="5" key="1">
    <citation type="submission" date="2022-07" db="EMBL/GenBank/DDBJ databases">
        <title>Genome Sequence of Physisporinus lineatus.</title>
        <authorList>
            <person name="Buettner E."/>
        </authorList>
    </citation>
    <scope>NUCLEOTIDE SEQUENCE</scope>
    <source>
        <strain evidence="5">VT162</strain>
    </source>
</reference>
<dbReference type="EMBL" id="JANAWD010000946">
    <property type="protein sequence ID" value="KAJ3474953.1"/>
    <property type="molecule type" value="Genomic_DNA"/>
</dbReference>
<dbReference type="InterPro" id="IPR036265">
    <property type="entry name" value="HIT-like_sf"/>
</dbReference>
<feature type="domain" description="HIT" evidence="4">
    <location>
        <begin position="25"/>
        <end position="131"/>
    </location>
</feature>
<dbReference type="Pfam" id="PF01230">
    <property type="entry name" value="HIT"/>
    <property type="match status" value="1"/>
</dbReference>
<dbReference type="PRINTS" id="PR00332">
    <property type="entry name" value="HISTRIAD"/>
</dbReference>
<dbReference type="SUPFAM" id="SSF54197">
    <property type="entry name" value="HIT-like"/>
    <property type="match status" value="1"/>
</dbReference>
<dbReference type="InterPro" id="IPR001310">
    <property type="entry name" value="Histidine_triad_HIT"/>
</dbReference>
<sequence length="174" mass="19434">MTSFIIDAHKGRPIPSSWKQDPECPFCWIIKGESPAFKVFENDKVVAILDILPLRRGHTLVIPKTHISRVSELPPEFAAATGEAVSKVANALANALDNTALNVVCNQEYAQAVPHVHYHIIPAPKFGSSVESLKQERVTTPLSQKEMHKLEFQSREELDHDDATSLIKRIHARL</sequence>
<evidence type="ECO:0000313" key="5">
    <source>
        <dbReference type="EMBL" id="KAJ3474953.1"/>
    </source>
</evidence>
<evidence type="ECO:0000256" key="2">
    <source>
        <dbReference type="PIRSR" id="PIRSR601310-3"/>
    </source>
</evidence>
<dbReference type="AlphaFoldDB" id="A0AAD5YCP2"/>
<dbReference type="GO" id="GO:0009117">
    <property type="term" value="P:nucleotide metabolic process"/>
    <property type="evidence" value="ECO:0007669"/>
    <property type="project" value="TreeGrafter"/>
</dbReference>
<dbReference type="PROSITE" id="PS51084">
    <property type="entry name" value="HIT_2"/>
    <property type="match status" value="1"/>
</dbReference>
<dbReference type="PANTHER" id="PTHR46648:SF1">
    <property type="entry name" value="ADENOSINE 5'-MONOPHOSPHORAMIDASE HNT1"/>
    <property type="match status" value="1"/>
</dbReference>
<evidence type="ECO:0000256" key="1">
    <source>
        <dbReference type="PIRSR" id="PIRSR601310-1"/>
    </source>
</evidence>
<comment type="caution">
    <text evidence="5">The sequence shown here is derived from an EMBL/GenBank/DDBJ whole genome shotgun (WGS) entry which is preliminary data.</text>
</comment>
<evidence type="ECO:0000313" key="6">
    <source>
        <dbReference type="Proteomes" id="UP001212997"/>
    </source>
</evidence>
<dbReference type="Gene3D" id="3.30.428.10">
    <property type="entry name" value="HIT-like"/>
    <property type="match status" value="1"/>
</dbReference>
<evidence type="ECO:0000256" key="3">
    <source>
        <dbReference type="PROSITE-ProRule" id="PRU00464"/>
    </source>
</evidence>